<feature type="compositionally biased region" description="Low complexity" evidence="1">
    <location>
        <begin position="211"/>
        <end position="227"/>
    </location>
</feature>
<dbReference type="InterPro" id="IPR007257">
    <property type="entry name" value="GINS_Psf2"/>
</dbReference>
<dbReference type="SUPFAM" id="SSF158573">
    <property type="entry name" value="GINS helical bundle-like"/>
    <property type="match status" value="1"/>
</dbReference>
<dbReference type="PANTHER" id="PTHR12772">
    <property type="entry name" value="DNA REPLICATION COMPLEX GINS PROTEIN PSF2"/>
    <property type="match status" value="1"/>
</dbReference>
<feature type="region of interest" description="Disordered" evidence="1">
    <location>
        <begin position="200"/>
        <end position="291"/>
    </location>
</feature>
<dbReference type="AlphaFoldDB" id="A0A7S1R3D5"/>
<dbReference type="Gene3D" id="3.40.5.50">
    <property type="match status" value="1"/>
</dbReference>
<feature type="domain" description="DNA replication complex GINS protein PSF2 N-terminal" evidence="2">
    <location>
        <begin position="29"/>
        <end position="81"/>
    </location>
</feature>
<dbReference type="GO" id="GO:0000727">
    <property type="term" value="P:double-strand break repair via break-induced replication"/>
    <property type="evidence" value="ECO:0007669"/>
    <property type="project" value="TreeGrafter"/>
</dbReference>
<reference evidence="3" key="1">
    <citation type="submission" date="2021-01" db="EMBL/GenBank/DDBJ databases">
        <authorList>
            <person name="Corre E."/>
            <person name="Pelletier E."/>
            <person name="Niang G."/>
            <person name="Scheremetjew M."/>
            <person name="Finn R."/>
            <person name="Kale V."/>
            <person name="Holt S."/>
            <person name="Cochrane G."/>
            <person name="Meng A."/>
            <person name="Brown T."/>
            <person name="Cohen L."/>
        </authorList>
    </citation>
    <scope>NUCLEOTIDE SEQUENCE</scope>
    <source>
        <strain evidence="3">CCAP 1951/1</strain>
    </source>
</reference>
<dbReference type="InterPro" id="IPR056784">
    <property type="entry name" value="PSF2_N"/>
</dbReference>
<sequence length="291" mass="31455">MSGTGASAASLGVVSMTTNAMTAFQRNGFASQETLVPIVPKFNMDRLDFIGEAYGPFYPNYPAQVPLWLALYLRETNACNITPPIELTVEFLEDQLKKESESEEGYDAISTDFFDVARQLLRFAAADIPDATEVHRLVDELESCRANKINRSIGFLTRTQFPPEALFFANFASGEVESLRATFLPALNDGAELHAVAARRMTRPAAPRPSAPARSTTGAATTTDASTAPPPVPSDNTASGVARDLQESYPTEYDDAATYGGATTAGRTDTTGATSEGPVVTTRRRRTLRQR</sequence>
<dbReference type="CDD" id="cd21694">
    <property type="entry name" value="GINS_B_Psf2"/>
    <property type="match status" value="1"/>
</dbReference>
<gene>
    <name evidence="3" type="ORF">NDES1114_LOCUS34875</name>
</gene>
<dbReference type="GO" id="GO:0006260">
    <property type="term" value="P:DNA replication"/>
    <property type="evidence" value="ECO:0007669"/>
    <property type="project" value="InterPro"/>
</dbReference>
<dbReference type="Pfam" id="PF25005">
    <property type="entry name" value="PSF2_N"/>
    <property type="match status" value="1"/>
</dbReference>
<accession>A0A7S1R3D5</accession>
<feature type="compositionally biased region" description="Low complexity" evidence="1">
    <location>
        <begin position="256"/>
        <end position="274"/>
    </location>
</feature>
<evidence type="ECO:0000259" key="2">
    <source>
        <dbReference type="Pfam" id="PF25005"/>
    </source>
</evidence>
<dbReference type="Gene3D" id="1.20.58.1020">
    <property type="match status" value="1"/>
</dbReference>
<evidence type="ECO:0000256" key="1">
    <source>
        <dbReference type="SAM" id="MobiDB-lite"/>
    </source>
</evidence>
<feature type="compositionally biased region" description="Basic residues" evidence="1">
    <location>
        <begin position="282"/>
        <end position="291"/>
    </location>
</feature>
<dbReference type="InterPro" id="IPR036224">
    <property type="entry name" value="GINS_bundle-like_dom_sf"/>
</dbReference>
<dbReference type="GO" id="GO:0000811">
    <property type="term" value="C:GINS complex"/>
    <property type="evidence" value="ECO:0007669"/>
    <property type="project" value="TreeGrafter"/>
</dbReference>
<name>A0A7S1R3D5_NEODS</name>
<proteinExistence type="predicted"/>
<dbReference type="EMBL" id="HBGF01052126">
    <property type="protein sequence ID" value="CAD9154874.1"/>
    <property type="molecule type" value="Transcribed_RNA"/>
</dbReference>
<evidence type="ECO:0000313" key="3">
    <source>
        <dbReference type="EMBL" id="CAD9154874.1"/>
    </source>
</evidence>
<organism evidence="3">
    <name type="scientific">Neobodo designis</name>
    <name type="common">Flagellated protozoan</name>
    <name type="synonym">Bodo designis</name>
    <dbReference type="NCBI Taxonomy" id="312471"/>
    <lineage>
        <taxon>Eukaryota</taxon>
        <taxon>Discoba</taxon>
        <taxon>Euglenozoa</taxon>
        <taxon>Kinetoplastea</taxon>
        <taxon>Metakinetoplastina</taxon>
        <taxon>Neobodonida</taxon>
        <taxon>Neobodo</taxon>
    </lineage>
</organism>
<dbReference type="PANTHER" id="PTHR12772:SF0">
    <property type="entry name" value="DNA REPLICATION COMPLEX GINS PROTEIN PSF2"/>
    <property type="match status" value="1"/>
</dbReference>
<protein>
    <recommendedName>
        <fullName evidence="2">DNA replication complex GINS protein PSF2 N-terminal domain-containing protein</fullName>
    </recommendedName>
</protein>
<dbReference type="SUPFAM" id="SSF160059">
    <property type="entry name" value="PriA/YqbF domain"/>
    <property type="match status" value="1"/>
</dbReference>